<dbReference type="SUPFAM" id="SSF52540">
    <property type="entry name" value="P-loop containing nucleoside triphosphate hydrolases"/>
    <property type="match status" value="1"/>
</dbReference>
<comment type="catalytic activity">
    <reaction evidence="8">
        <text>DNA(n) + a 2'-deoxyribonucleoside 5'-triphosphate = DNA(n+1) + diphosphate</text>
        <dbReference type="Rhea" id="RHEA:22508"/>
        <dbReference type="Rhea" id="RHEA-COMP:17339"/>
        <dbReference type="Rhea" id="RHEA-COMP:17340"/>
        <dbReference type="ChEBI" id="CHEBI:33019"/>
        <dbReference type="ChEBI" id="CHEBI:61560"/>
        <dbReference type="ChEBI" id="CHEBI:173112"/>
        <dbReference type="EC" id="2.7.7.7"/>
    </reaction>
</comment>
<keyword evidence="13" id="KW-1185">Reference proteome</keyword>
<evidence type="ECO:0000256" key="4">
    <source>
        <dbReference type="ARBA" id="ARBA00022695"/>
    </source>
</evidence>
<dbReference type="InterPro" id="IPR048466">
    <property type="entry name" value="DNA_pol3_delta-like_C"/>
</dbReference>
<dbReference type="RefSeq" id="WP_126954827.1">
    <property type="nucleotide sequence ID" value="NZ_RZGR01000019.1"/>
</dbReference>
<dbReference type="AlphaFoldDB" id="A0A3S0XSU5"/>
<dbReference type="InterPro" id="IPR027417">
    <property type="entry name" value="P-loop_NTPase"/>
</dbReference>
<keyword evidence="5" id="KW-0235">DNA replication</keyword>
<dbReference type="InterPro" id="IPR005790">
    <property type="entry name" value="DNA_polIII_delta"/>
</dbReference>
<dbReference type="EC" id="2.7.7.7" evidence="1 9"/>
<dbReference type="InterPro" id="IPR010372">
    <property type="entry name" value="DNA_pol3_delta_N"/>
</dbReference>
<evidence type="ECO:0000313" key="13">
    <source>
        <dbReference type="Proteomes" id="UP000288012"/>
    </source>
</evidence>
<evidence type="ECO:0000259" key="11">
    <source>
        <dbReference type="Pfam" id="PF21694"/>
    </source>
</evidence>
<dbReference type="Gene3D" id="1.10.8.60">
    <property type="match status" value="1"/>
</dbReference>
<accession>A0A3S0XSU5</accession>
<protein>
    <recommendedName>
        <fullName evidence="2 9">DNA polymerase III subunit delta</fullName>
        <ecNumber evidence="1 9">2.7.7.7</ecNumber>
    </recommendedName>
</protein>
<dbReference type="Gene3D" id="1.20.272.10">
    <property type="match status" value="1"/>
</dbReference>
<keyword evidence="3 12" id="KW-0808">Transferase</keyword>
<dbReference type="PANTHER" id="PTHR34388:SF1">
    <property type="entry name" value="DNA POLYMERASE III SUBUNIT DELTA"/>
    <property type="match status" value="1"/>
</dbReference>
<feature type="domain" description="DNA polymerase III delta subunit-like C-terminal" evidence="11">
    <location>
        <begin position="211"/>
        <end position="327"/>
    </location>
</feature>
<reference evidence="12 13" key="1">
    <citation type="submission" date="2018-12" db="EMBL/GenBank/DDBJ databases">
        <title>Legionella sp,whole genome shotgun sequence.</title>
        <authorList>
            <person name="Wu H."/>
        </authorList>
    </citation>
    <scope>NUCLEOTIDE SEQUENCE [LARGE SCALE GENOMIC DNA]</scope>
    <source>
        <strain evidence="13">km714</strain>
    </source>
</reference>
<dbReference type="Proteomes" id="UP000288012">
    <property type="component" value="Unassembled WGS sequence"/>
</dbReference>
<evidence type="ECO:0000256" key="1">
    <source>
        <dbReference type="ARBA" id="ARBA00012417"/>
    </source>
</evidence>
<dbReference type="InterPro" id="IPR008921">
    <property type="entry name" value="DNA_pol3_clamp-load_cplx_C"/>
</dbReference>
<dbReference type="EMBL" id="RZGR01000019">
    <property type="protein sequence ID" value="RUQ85188.1"/>
    <property type="molecule type" value="Genomic_DNA"/>
</dbReference>
<sequence>MLLKYQDLTSSLHRKICPVYILIGQDHYLLNDAAYQIKKSWHLLGDSDDKILYMNLAQDWAALIEEANNYSLFAEHVLLDVRYEKKSLENAGKEKLNQYLADVNPRCLIILRAPHLSSKQLQGFSANEQVLIVQASPFTPTMLQKWIIAQLNRFAISYEPEVPALIHRYTQGNMLACAQVLEIIRLVIEEKEILTQQMVIEQLIDQCNYQLYELSDACLSANTEKAIHILRQASENRTEPALILWLLAQEVRQLIQLSHLLSQAVAFSTACSQLKIWPQRVNLYQSALRRLPLLRLYQLLSLSQTLDEQIKTSHNQQIWLSFEQMVINLTT</sequence>
<evidence type="ECO:0000256" key="6">
    <source>
        <dbReference type="ARBA" id="ARBA00022932"/>
    </source>
</evidence>
<dbReference type="SUPFAM" id="SSF48019">
    <property type="entry name" value="post-AAA+ oligomerization domain-like"/>
    <property type="match status" value="1"/>
</dbReference>
<proteinExistence type="inferred from homology"/>
<name>A0A3S0XSU5_9GAMM</name>
<dbReference type="Gene3D" id="3.40.50.300">
    <property type="entry name" value="P-loop containing nucleotide triphosphate hydrolases"/>
    <property type="match status" value="1"/>
</dbReference>
<evidence type="ECO:0000256" key="7">
    <source>
        <dbReference type="ARBA" id="ARBA00034754"/>
    </source>
</evidence>
<gene>
    <name evidence="12" type="primary">holA</name>
    <name evidence="12" type="ORF">EKM59_07160</name>
</gene>
<organism evidence="12 13">
    <name type="scientific">Legionella septentrionalis</name>
    <dbReference type="NCBI Taxonomy" id="2498109"/>
    <lineage>
        <taxon>Bacteria</taxon>
        <taxon>Pseudomonadati</taxon>
        <taxon>Pseudomonadota</taxon>
        <taxon>Gammaproteobacteria</taxon>
        <taxon>Legionellales</taxon>
        <taxon>Legionellaceae</taxon>
        <taxon>Legionella</taxon>
    </lineage>
</organism>
<dbReference type="GO" id="GO:0009360">
    <property type="term" value="C:DNA polymerase III complex"/>
    <property type="evidence" value="ECO:0007669"/>
    <property type="project" value="UniProtKB-UniRule"/>
</dbReference>
<evidence type="ECO:0000256" key="2">
    <source>
        <dbReference type="ARBA" id="ARBA00017703"/>
    </source>
</evidence>
<evidence type="ECO:0000313" key="12">
    <source>
        <dbReference type="EMBL" id="RUQ85188.1"/>
    </source>
</evidence>
<dbReference type="NCBIfam" id="TIGR01128">
    <property type="entry name" value="holA"/>
    <property type="match status" value="1"/>
</dbReference>
<evidence type="ECO:0000256" key="8">
    <source>
        <dbReference type="ARBA" id="ARBA00049244"/>
    </source>
</evidence>
<comment type="caution">
    <text evidence="12">The sequence shown here is derived from an EMBL/GenBank/DDBJ whole genome shotgun (WGS) entry which is preliminary data.</text>
</comment>
<evidence type="ECO:0000256" key="3">
    <source>
        <dbReference type="ARBA" id="ARBA00022679"/>
    </source>
</evidence>
<dbReference type="Pfam" id="PF21694">
    <property type="entry name" value="DNA_pol3_delta_C"/>
    <property type="match status" value="1"/>
</dbReference>
<evidence type="ECO:0000259" key="10">
    <source>
        <dbReference type="Pfam" id="PF06144"/>
    </source>
</evidence>
<dbReference type="Pfam" id="PF06144">
    <property type="entry name" value="DNA_pol3_delta"/>
    <property type="match status" value="1"/>
</dbReference>
<dbReference type="GO" id="GO:0006261">
    <property type="term" value="P:DNA-templated DNA replication"/>
    <property type="evidence" value="ECO:0007669"/>
    <property type="project" value="TreeGrafter"/>
</dbReference>
<dbReference type="GO" id="GO:0003677">
    <property type="term" value="F:DNA binding"/>
    <property type="evidence" value="ECO:0007669"/>
    <property type="project" value="InterPro"/>
</dbReference>
<dbReference type="GO" id="GO:0003887">
    <property type="term" value="F:DNA-directed DNA polymerase activity"/>
    <property type="evidence" value="ECO:0007669"/>
    <property type="project" value="UniProtKB-UniRule"/>
</dbReference>
<keyword evidence="6" id="KW-0239">DNA-directed DNA polymerase</keyword>
<feature type="domain" description="DNA polymerase III delta N-terminal" evidence="10">
    <location>
        <begin position="20"/>
        <end position="120"/>
    </location>
</feature>
<dbReference type="PANTHER" id="PTHR34388">
    <property type="entry name" value="DNA POLYMERASE III SUBUNIT DELTA"/>
    <property type="match status" value="1"/>
</dbReference>
<keyword evidence="4 12" id="KW-0548">Nucleotidyltransferase</keyword>
<comment type="similarity">
    <text evidence="7">Belongs to the DNA polymerase HolA subunit family.</text>
</comment>
<evidence type="ECO:0000256" key="9">
    <source>
        <dbReference type="NCBIfam" id="TIGR01128"/>
    </source>
</evidence>
<evidence type="ECO:0000256" key="5">
    <source>
        <dbReference type="ARBA" id="ARBA00022705"/>
    </source>
</evidence>